<dbReference type="EMBL" id="JABBYC010000069">
    <property type="protein sequence ID" value="MBL0888647.1"/>
    <property type="molecule type" value="Genomic_DNA"/>
</dbReference>
<dbReference type="Gene3D" id="3.40.630.30">
    <property type="match status" value="1"/>
</dbReference>
<proteinExistence type="predicted"/>
<name>A0ABS1LT25_9MICO</name>
<dbReference type="CDD" id="cd04301">
    <property type="entry name" value="NAT_SF"/>
    <property type="match status" value="1"/>
</dbReference>
<dbReference type="PANTHER" id="PTHR13170:SF16">
    <property type="entry name" value="PROTEIN O-GLCNACASE"/>
    <property type="match status" value="1"/>
</dbReference>
<evidence type="ECO:0000313" key="3">
    <source>
        <dbReference type="Proteomes" id="UP000675409"/>
    </source>
</evidence>
<organism evidence="2 3">
    <name type="scientific">Myceligenerans indicum</name>
    <dbReference type="NCBI Taxonomy" id="2593663"/>
    <lineage>
        <taxon>Bacteria</taxon>
        <taxon>Bacillati</taxon>
        <taxon>Actinomycetota</taxon>
        <taxon>Actinomycetes</taxon>
        <taxon>Micrococcales</taxon>
        <taxon>Promicromonosporaceae</taxon>
        <taxon>Myceligenerans</taxon>
    </lineage>
</organism>
<accession>A0ABS1LT25</accession>
<keyword evidence="3" id="KW-1185">Reference proteome</keyword>
<reference evidence="2 3" key="1">
    <citation type="journal article" date="2021" name="Arch. Microbiol.">
        <title>Myceligenerans indicum sp. nov., an actinobacterium isolated from mangrove sediment of Sundarbans, India.</title>
        <authorList>
            <person name="Asha K."/>
            <person name="Bhadury P."/>
        </authorList>
    </citation>
    <scope>NUCLEOTIDE SEQUENCE [LARGE SCALE GENOMIC DNA]</scope>
    <source>
        <strain evidence="2 3">I2</strain>
    </source>
</reference>
<comment type="caution">
    <text evidence="2">The sequence shown here is derived from an EMBL/GenBank/DDBJ whole genome shotgun (WGS) entry which is preliminary data.</text>
</comment>
<dbReference type="SUPFAM" id="SSF55729">
    <property type="entry name" value="Acyl-CoA N-acyltransferases (Nat)"/>
    <property type="match status" value="1"/>
</dbReference>
<gene>
    <name evidence="2" type="ORF">HGK34_20595</name>
</gene>
<dbReference type="InterPro" id="IPR016181">
    <property type="entry name" value="Acyl_CoA_acyltransferase"/>
</dbReference>
<dbReference type="PANTHER" id="PTHR13170">
    <property type="entry name" value="O-GLCNACASE"/>
    <property type="match status" value="1"/>
</dbReference>
<feature type="domain" description="N-acetyltransferase" evidence="1">
    <location>
        <begin position="63"/>
        <end position="206"/>
    </location>
</feature>
<dbReference type="InterPro" id="IPR000182">
    <property type="entry name" value="GNAT_dom"/>
</dbReference>
<dbReference type="Proteomes" id="UP000675409">
    <property type="component" value="Unassembled WGS sequence"/>
</dbReference>
<dbReference type="Pfam" id="PF00583">
    <property type="entry name" value="Acetyltransf_1"/>
    <property type="match status" value="1"/>
</dbReference>
<dbReference type="InterPro" id="IPR051822">
    <property type="entry name" value="Glycosyl_Hydrolase_84"/>
</dbReference>
<evidence type="ECO:0000259" key="1">
    <source>
        <dbReference type="PROSITE" id="PS51186"/>
    </source>
</evidence>
<protein>
    <submittedName>
        <fullName evidence="2">GNAT family N-acetyltransferase</fullName>
    </submittedName>
</protein>
<dbReference type="PROSITE" id="PS51186">
    <property type="entry name" value="GNAT"/>
    <property type="match status" value="1"/>
</dbReference>
<sequence>MIRPYQPNDRDSVTEICIRTAAGGDDARGIYSDDLLMPDVYCLPYVTHSPDLAWVVDDAGGRAIGYVIAVADTRAFVDWYTAEWAPGFRARHPHAGPMGRDHGYTEEALVRDGGDPERMVRGLTPAELDEYPAHLHIDLLPAGQRQGLGRRMLDTLRAALAERGVPGVHLSMDPANAGARAFYAAYGFHELPSHRPHAPLLGIGTR</sequence>
<evidence type="ECO:0000313" key="2">
    <source>
        <dbReference type="EMBL" id="MBL0888647.1"/>
    </source>
</evidence>